<name>A0AAN5L6M3_KLEOX</name>
<sequence>MNLGNPVLRELIEMAVDKRAVVQLNDICARVTFLCYPDEFLVVYIGYAFDEPVPAIWRGEIPTDETRMTPDEFKTLMGKYSYCRGFV</sequence>
<organism evidence="1 2">
    <name type="scientific">Klebsiella oxytoca</name>
    <dbReference type="NCBI Taxonomy" id="571"/>
    <lineage>
        <taxon>Bacteria</taxon>
        <taxon>Pseudomonadati</taxon>
        <taxon>Pseudomonadota</taxon>
        <taxon>Gammaproteobacteria</taxon>
        <taxon>Enterobacterales</taxon>
        <taxon>Enterobacteriaceae</taxon>
        <taxon>Klebsiella/Raoultella group</taxon>
        <taxon>Klebsiella</taxon>
    </lineage>
</organism>
<proteinExistence type="predicted"/>
<dbReference type="AlphaFoldDB" id="A0AAN5L6M3"/>
<evidence type="ECO:0000313" key="1">
    <source>
        <dbReference type="EMBL" id="HAT1680681.1"/>
    </source>
</evidence>
<evidence type="ECO:0000313" key="2">
    <source>
        <dbReference type="Proteomes" id="UP000856143"/>
    </source>
</evidence>
<comment type="caution">
    <text evidence="1">The sequence shown here is derived from an EMBL/GenBank/DDBJ whole genome shotgun (WGS) entry which is preliminary data.</text>
</comment>
<accession>A0AAN5L6M3</accession>
<gene>
    <name evidence="1" type="ORF">I8Y21_001298</name>
</gene>
<reference evidence="1" key="2">
    <citation type="submission" date="2020-11" db="EMBL/GenBank/DDBJ databases">
        <authorList>
            <consortium name="NCBI Pathogen Detection Project"/>
        </authorList>
    </citation>
    <scope>NUCLEOTIDE SEQUENCE</scope>
    <source>
        <strain evidence="1">R404</strain>
    </source>
</reference>
<reference evidence="1" key="1">
    <citation type="journal article" date="2018" name="Genome Biol.">
        <title>SKESA: strategic k-mer extension for scrupulous assemblies.</title>
        <authorList>
            <person name="Souvorov A."/>
            <person name="Agarwala R."/>
            <person name="Lipman D.J."/>
        </authorList>
    </citation>
    <scope>NUCLEOTIDE SEQUENCE</scope>
    <source>
        <strain evidence="1">R404</strain>
    </source>
</reference>
<dbReference type="Proteomes" id="UP000856143">
    <property type="component" value="Unassembled WGS sequence"/>
</dbReference>
<protein>
    <submittedName>
        <fullName evidence="1">Uncharacterized protein</fullName>
    </submittedName>
</protein>
<dbReference type="EMBL" id="DACSEO010000010">
    <property type="protein sequence ID" value="HAT1680681.1"/>
    <property type="molecule type" value="Genomic_DNA"/>
</dbReference>